<dbReference type="PANTHER" id="PTHR13068">
    <property type="entry name" value="CGI-12 PROTEIN-RELATED"/>
    <property type="match status" value="1"/>
</dbReference>
<evidence type="ECO:0000313" key="5">
    <source>
        <dbReference type="Proteomes" id="UP001231189"/>
    </source>
</evidence>
<dbReference type="InterPro" id="IPR038538">
    <property type="entry name" value="MTERF_sf"/>
</dbReference>
<protein>
    <submittedName>
        <fullName evidence="4">Uncharacterized protein</fullName>
    </submittedName>
</protein>
<evidence type="ECO:0000256" key="2">
    <source>
        <dbReference type="ARBA" id="ARBA00022472"/>
    </source>
</evidence>
<evidence type="ECO:0000313" key="4">
    <source>
        <dbReference type="EMBL" id="KAK1605135.1"/>
    </source>
</evidence>
<name>A0AAD8VHM0_LOLMU</name>
<evidence type="ECO:0000256" key="3">
    <source>
        <dbReference type="ARBA" id="ARBA00022946"/>
    </source>
</evidence>
<dbReference type="Pfam" id="PF02536">
    <property type="entry name" value="mTERF"/>
    <property type="match status" value="1"/>
</dbReference>
<dbReference type="EMBL" id="JAUUTY010000007">
    <property type="protein sequence ID" value="KAK1605135.1"/>
    <property type="molecule type" value="Genomic_DNA"/>
</dbReference>
<dbReference type="PANTHER" id="PTHR13068:SF180">
    <property type="match status" value="1"/>
</dbReference>
<dbReference type="Proteomes" id="UP001231189">
    <property type="component" value="Unassembled WGS sequence"/>
</dbReference>
<keyword evidence="3" id="KW-0809">Transit peptide</keyword>
<dbReference type="GO" id="GO:0003676">
    <property type="term" value="F:nucleic acid binding"/>
    <property type="evidence" value="ECO:0007669"/>
    <property type="project" value="InterPro"/>
</dbReference>
<organism evidence="4 5">
    <name type="scientific">Lolium multiflorum</name>
    <name type="common">Italian ryegrass</name>
    <name type="synonym">Lolium perenne subsp. multiflorum</name>
    <dbReference type="NCBI Taxonomy" id="4521"/>
    <lineage>
        <taxon>Eukaryota</taxon>
        <taxon>Viridiplantae</taxon>
        <taxon>Streptophyta</taxon>
        <taxon>Embryophyta</taxon>
        <taxon>Tracheophyta</taxon>
        <taxon>Spermatophyta</taxon>
        <taxon>Magnoliopsida</taxon>
        <taxon>Liliopsida</taxon>
        <taxon>Poales</taxon>
        <taxon>Poaceae</taxon>
        <taxon>BOP clade</taxon>
        <taxon>Pooideae</taxon>
        <taxon>Poodae</taxon>
        <taxon>Poeae</taxon>
        <taxon>Poeae Chloroplast Group 2 (Poeae type)</taxon>
        <taxon>Loliodinae</taxon>
        <taxon>Loliinae</taxon>
        <taxon>Lolium</taxon>
    </lineage>
</organism>
<dbReference type="InterPro" id="IPR003690">
    <property type="entry name" value="MTERF"/>
</dbReference>
<dbReference type="AlphaFoldDB" id="A0AAD8VHM0"/>
<reference evidence="4" key="1">
    <citation type="submission" date="2023-07" db="EMBL/GenBank/DDBJ databases">
        <title>A chromosome-level genome assembly of Lolium multiflorum.</title>
        <authorList>
            <person name="Chen Y."/>
            <person name="Copetti D."/>
            <person name="Kolliker R."/>
            <person name="Studer B."/>
        </authorList>
    </citation>
    <scope>NUCLEOTIDE SEQUENCE</scope>
    <source>
        <strain evidence="4">02402/16</strain>
        <tissue evidence="4">Leaf</tissue>
    </source>
</reference>
<keyword evidence="2" id="KW-0804">Transcription</keyword>
<dbReference type="FunFam" id="1.25.70.10:FF:000016">
    <property type="entry name" value="Mitochondrial transcription termination factor-like"/>
    <property type="match status" value="1"/>
</dbReference>
<comment type="similarity">
    <text evidence="1">Belongs to the mTERF family.</text>
</comment>
<dbReference type="FunFam" id="1.25.70.10:FF:000001">
    <property type="entry name" value="Mitochondrial transcription termination factor-like"/>
    <property type="match status" value="1"/>
</dbReference>
<dbReference type="SMART" id="SM00733">
    <property type="entry name" value="Mterf"/>
    <property type="match status" value="5"/>
</dbReference>
<keyword evidence="5" id="KW-1185">Reference proteome</keyword>
<dbReference type="Gene3D" id="1.25.70.10">
    <property type="entry name" value="Transcription termination factor 3, mitochondrial"/>
    <property type="match status" value="2"/>
</dbReference>
<accession>A0AAD8VHM0</accession>
<dbReference type="GO" id="GO:0006353">
    <property type="term" value="P:DNA-templated transcription termination"/>
    <property type="evidence" value="ECO:0007669"/>
    <property type="project" value="UniProtKB-KW"/>
</dbReference>
<keyword evidence="2" id="KW-0806">Transcription termination</keyword>
<comment type="caution">
    <text evidence="4">The sequence shown here is derived from an EMBL/GenBank/DDBJ whole genome shotgun (WGS) entry which is preliminary data.</text>
</comment>
<sequence>MLRLQTRLLSLLRNGGAPPLLTCTNTSLHRHFSATASTSPFAAEDYLVTACGLTRAQALKASKELSHLRSPSKSDAVLSFLSGLGLSSSDIAAIVSADPKFLCSNVDKILAPRVAKLRDLGLSRAQIARFVSIGALALRTCDVASRLRFWIPLFGSFDKFIQSASAGVLGGAAILRRDIDTVVKPNIALLLRCGLSVHDLAKTGISGVWVIVSSPEKLMVFIARAEKLGVQRGSAQFKYALATVSSLSEEKIASKMKLLKKALGCSDDLLQTAIAKHPSILRASEDNLRSTVEFLITEVGLEPEYIVRRTSLIGYSLNGRLRPRYTVMKILQDKGLLNSKFSSMIDASEGYFISRFIDYYKESVPELADVYAAARAGKTPSQLQP</sequence>
<keyword evidence="2" id="KW-0805">Transcription regulation</keyword>
<proteinExistence type="inferred from homology"/>
<evidence type="ECO:0000256" key="1">
    <source>
        <dbReference type="ARBA" id="ARBA00007692"/>
    </source>
</evidence>
<gene>
    <name evidence="4" type="ORF">QYE76_028808</name>
</gene>